<dbReference type="SMART" id="SM00421">
    <property type="entry name" value="HTH_LUXR"/>
    <property type="match status" value="1"/>
</dbReference>
<evidence type="ECO:0000313" key="4">
    <source>
        <dbReference type="Proteomes" id="UP000720508"/>
    </source>
</evidence>
<comment type="caution">
    <text evidence="3">The sequence shown here is derived from an EMBL/GenBank/DDBJ whole genome shotgun (WGS) entry which is preliminary data.</text>
</comment>
<name>A0ABS6CG85_9ACTN</name>
<keyword evidence="4" id="KW-1185">Reference proteome</keyword>
<dbReference type="Pfam" id="PF08448">
    <property type="entry name" value="PAS_4"/>
    <property type="match status" value="2"/>
</dbReference>
<dbReference type="EMBL" id="JAHLEM010000180">
    <property type="protein sequence ID" value="MBU3865864.1"/>
    <property type="molecule type" value="Genomic_DNA"/>
</dbReference>
<evidence type="ECO:0000259" key="1">
    <source>
        <dbReference type="PROSITE" id="PS50043"/>
    </source>
</evidence>
<dbReference type="PROSITE" id="PS50043">
    <property type="entry name" value="HTH_LUXR_2"/>
    <property type="match status" value="1"/>
</dbReference>
<dbReference type="Proteomes" id="UP000720508">
    <property type="component" value="Unassembled WGS sequence"/>
</dbReference>
<feature type="domain" description="PAS" evidence="2">
    <location>
        <begin position="123"/>
        <end position="193"/>
    </location>
</feature>
<dbReference type="InterPro" id="IPR000014">
    <property type="entry name" value="PAS"/>
</dbReference>
<proteinExistence type="predicted"/>
<feature type="domain" description="HTH luxR-type" evidence="1">
    <location>
        <begin position="365"/>
        <end position="430"/>
    </location>
</feature>
<dbReference type="InterPro" id="IPR013656">
    <property type="entry name" value="PAS_4"/>
</dbReference>
<dbReference type="InterPro" id="IPR000792">
    <property type="entry name" value="Tscrpt_reg_LuxR_C"/>
</dbReference>
<dbReference type="PROSITE" id="PS50112">
    <property type="entry name" value="PAS"/>
    <property type="match status" value="1"/>
</dbReference>
<dbReference type="SMART" id="SM00091">
    <property type="entry name" value="PAS"/>
    <property type="match status" value="2"/>
</dbReference>
<sequence length="451" mass="48632">MCPEAGPERRLVSDMGLSTLLERMPVSWWEADEGLRIVNCGGGAFHDPGTAQRFVDSLGGTADAAREGAAAEGRESGIDRRQVRFGGRLFDVTSCPGRLAGDGRGGVSGLAVDISALELGRHGYAAFTDFADFAPAAAFIRDAQGRYLWANHAYAHLYGTTPDTVIGSSVTDVDAPEDVAAFQTLDRQVLSSGKPVRHTIGYHRPDGSPGRAVGHRFPVAEGGQTCVAGIYIDITDHTLALSRRRAAEEDLQALSEHSGLPCALLSPGGRIRRVSASAAELLRVRVPDLLGRPAHRYLAPADDLAGLRHAWRDLVNRRWRRFQTSAVFLDARGDEWRARVLLTAVSGGSRRARGVWAVLPHHTLPHPPLPPLTAAQLRILTLLSAGHGNNEIAASLRLSRQTLDYHLGRLRELLAAPTRLALVSRAYVLGILDPQAWPPRSAVVRRPAGPT</sequence>
<gene>
    <name evidence="3" type="ORF">KN815_17840</name>
</gene>
<dbReference type="Pfam" id="PF00196">
    <property type="entry name" value="GerE"/>
    <property type="match status" value="1"/>
</dbReference>
<dbReference type="NCBIfam" id="TIGR00229">
    <property type="entry name" value="sensory_box"/>
    <property type="match status" value="1"/>
</dbReference>
<accession>A0ABS6CG85</accession>
<evidence type="ECO:0000259" key="2">
    <source>
        <dbReference type="PROSITE" id="PS50112"/>
    </source>
</evidence>
<dbReference type="PANTHER" id="PTHR44757:SF2">
    <property type="entry name" value="BIOFILM ARCHITECTURE MAINTENANCE PROTEIN MBAA"/>
    <property type="match status" value="1"/>
</dbReference>
<reference evidence="3 4" key="1">
    <citation type="submission" date="2021-06" db="EMBL/GenBank/DDBJ databases">
        <authorList>
            <person name="Pan X."/>
        </authorList>
    </citation>
    <scope>NUCLEOTIDE SEQUENCE [LARGE SCALE GENOMIC DNA]</scope>
    <source>
        <strain evidence="3 4">4503</strain>
    </source>
</reference>
<dbReference type="CDD" id="cd00130">
    <property type="entry name" value="PAS"/>
    <property type="match status" value="2"/>
</dbReference>
<dbReference type="PANTHER" id="PTHR44757">
    <property type="entry name" value="DIGUANYLATE CYCLASE DGCP"/>
    <property type="match status" value="1"/>
</dbReference>
<evidence type="ECO:0000313" key="3">
    <source>
        <dbReference type="EMBL" id="MBU3865864.1"/>
    </source>
</evidence>
<dbReference type="InterPro" id="IPR052155">
    <property type="entry name" value="Biofilm_reg_signaling"/>
</dbReference>
<protein>
    <submittedName>
        <fullName evidence="3">PAS domain-containing protein</fullName>
    </submittedName>
</protein>
<organism evidence="3 4">
    <name type="scientific">Streptomyces niphimycinicus</name>
    <dbReference type="NCBI Taxonomy" id="2842201"/>
    <lineage>
        <taxon>Bacteria</taxon>
        <taxon>Bacillati</taxon>
        <taxon>Actinomycetota</taxon>
        <taxon>Actinomycetes</taxon>
        <taxon>Kitasatosporales</taxon>
        <taxon>Streptomycetaceae</taxon>
        <taxon>Streptomyces</taxon>
    </lineage>
</organism>